<dbReference type="Proteomes" id="UP000595140">
    <property type="component" value="Unassembled WGS sequence"/>
</dbReference>
<name>A0A484KM60_9ASTE</name>
<sequence length="107" mass="12779">MRIVAVLTGKKKYLICSPSNLHPCLHFQVYRIHITEYIFFWNVCRIKSSLNRLTSQVKSYSIDFLVIEPIVAPNKLDSYMFKLGFTDSWDVFYNKVWIFYNNARLFL</sequence>
<protein>
    <submittedName>
        <fullName evidence="1">Uncharacterized protein</fullName>
    </submittedName>
</protein>
<dbReference type="EMBL" id="OOIL02001104">
    <property type="protein sequence ID" value="VFQ71985.1"/>
    <property type="molecule type" value="Genomic_DNA"/>
</dbReference>
<organism evidence="1 3">
    <name type="scientific">Cuscuta campestris</name>
    <dbReference type="NCBI Taxonomy" id="132261"/>
    <lineage>
        <taxon>Eukaryota</taxon>
        <taxon>Viridiplantae</taxon>
        <taxon>Streptophyta</taxon>
        <taxon>Embryophyta</taxon>
        <taxon>Tracheophyta</taxon>
        <taxon>Spermatophyta</taxon>
        <taxon>Magnoliopsida</taxon>
        <taxon>eudicotyledons</taxon>
        <taxon>Gunneridae</taxon>
        <taxon>Pentapetalae</taxon>
        <taxon>asterids</taxon>
        <taxon>lamiids</taxon>
        <taxon>Solanales</taxon>
        <taxon>Convolvulaceae</taxon>
        <taxon>Cuscuteae</taxon>
        <taxon>Cuscuta</taxon>
        <taxon>Cuscuta subgen. Grammica</taxon>
        <taxon>Cuscuta sect. Cleistogrammica</taxon>
    </lineage>
</organism>
<evidence type="ECO:0000313" key="3">
    <source>
        <dbReference type="Proteomes" id="UP000595140"/>
    </source>
</evidence>
<proteinExistence type="predicted"/>
<gene>
    <name evidence="2" type="ORF">CCAM_LOCUS13761</name>
    <name evidence="1" type="ORF">CCAM_LOCUS8817</name>
</gene>
<reference evidence="1 3" key="1">
    <citation type="submission" date="2018-04" db="EMBL/GenBank/DDBJ databases">
        <authorList>
            <person name="Vogel A."/>
        </authorList>
    </citation>
    <scope>NUCLEOTIDE SEQUENCE [LARGE SCALE GENOMIC DNA]</scope>
</reference>
<accession>A0A484KM60</accession>
<evidence type="ECO:0000313" key="1">
    <source>
        <dbReference type="EMBL" id="VFQ67041.1"/>
    </source>
</evidence>
<evidence type="ECO:0000313" key="2">
    <source>
        <dbReference type="EMBL" id="VFQ71985.1"/>
    </source>
</evidence>
<keyword evidence="3" id="KW-1185">Reference proteome</keyword>
<dbReference type="AlphaFoldDB" id="A0A484KM60"/>
<dbReference type="EMBL" id="OOIL02000560">
    <property type="protein sequence ID" value="VFQ67041.1"/>
    <property type="molecule type" value="Genomic_DNA"/>
</dbReference>